<dbReference type="HOGENOM" id="CLU_1932670_0_0_1"/>
<feature type="compositionally biased region" description="Polar residues" evidence="1">
    <location>
        <begin position="15"/>
        <end position="25"/>
    </location>
</feature>
<keyword evidence="3" id="KW-1185">Reference proteome</keyword>
<organism evidence="2 3">
    <name type="scientific">Sphaerobolus stellatus (strain SS14)</name>
    <dbReference type="NCBI Taxonomy" id="990650"/>
    <lineage>
        <taxon>Eukaryota</taxon>
        <taxon>Fungi</taxon>
        <taxon>Dikarya</taxon>
        <taxon>Basidiomycota</taxon>
        <taxon>Agaricomycotina</taxon>
        <taxon>Agaricomycetes</taxon>
        <taxon>Phallomycetidae</taxon>
        <taxon>Geastrales</taxon>
        <taxon>Sphaerobolaceae</taxon>
        <taxon>Sphaerobolus</taxon>
    </lineage>
</organism>
<evidence type="ECO:0000313" key="3">
    <source>
        <dbReference type="Proteomes" id="UP000054279"/>
    </source>
</evidence>
<dbReference type="EMBL" id="KN837130">
    <property type="protein sequence ID" value="KIJ42348.1"/>
    <property type="molecule type" value="Genomic_DNA"/>
</dbReference>
<gene>
    <name evidence="2" type="ORF">M422DRAFT_254419</name>
</gene>
<name>A0A0C9UH30_SPHS4</name>
<evidence type="ECO:0000256" key="1">
    <source>
        <dbReference type="SAM" id="MobiDB-lite"/>
    </source>
</evidence>
<proteinExistence type="predicted"/>
<reference evidence="2 3" key="1">
    <citation type="submission" date="2014-06" db="EMBL/GenBank/DDBJ databases">
        <title>Evolutionary Origins and Diversification of the Mycorrhizal Mutualists.</title>
        <authorList>
            <consortium name="DOE Joint Genome Institute"/>
            <consortium name="Mycorrhizal Genomics Consortium"/>
            <person name="Kohler A."/>
            <person name="Kuo A."/>
            <person name="Nagy L.G."/>
            <person name="Floudas D."/>
            <person name="Copeland A."/>
            <person name="Barry K.W."/>
            <person name="Cichocki N."/>
            <person name="Veneault-Fourrey C."/>
            <person name="LaButti K."/>
            <person name="Lindquist E.A."/>
            <person name="Lipzen A."/>
            <person name="Lundell T."/>
            <person name="Morin E."/>
            <person name="Murat C."/>
            <person name="Riley R."/>
            <person name="Ohm R."/>
            <person name="Sun H."/>
            <person name="Tunlid A."/>
            <person name="Henrissat B."/>
            <person name="Grigoriev I.V."/>
            <person name="Hibbett D.S."/>
            <person name="Martin F."/>
        </authorList>
    </citation>
    <scope>NUCLEOTIDE SEQUENCE [LARGE SCALE GENOMIC DNA]</scope>
    <source>
        <strain evidence="2 3">SS14</strain>
    </source>
</reference>
<dbReference type="Proteomes" id="UP000054279">
    <property type="component" value="Unassembled WGS sequence"/>
</dbReference>
<feature type="compositionally biased region" description="Low complexity" evidence="1">
    <location>
        <begin position="31"/>
        <end position="46"/>
    </location>
</feature>
<feature type="non-terminal residue" evidence="2">
    <location>
        <position position="131"/>
    </location>
</feature>
<accession>A0A0C9UH30</accession>
<sequence length="131" mass="14433">MSVTLLSAWPYHPSNHGTKPNTSPNRYLARSSPPMATTMAATSTTPRYPSMGSSKLNTPAVKTAMLSPSMTDIAMLIEDEDEFVKRIESECIQGEDAAKRSLFEEYVQNVQAQGHQAQPDVLATLLEQYNL</sequence>
<feature type="region of interest" description="Disordered" evidence="1">
    <location>
        <begin position="10"/>
        <end position="59"/>
    </location>
</feature>
<evidence type="ECO:0000313" key="2">
    <source>
        <dbReference type="EMBL" id="KIJ42348.1"/>
    </source>
</evidence>
<protein>
    <submittedName>
        <fullName evidence="2">Uncharacterized protein</fullName>
    </submittedName>
</protein>
<dbReference type="AlphaFoldDB" id="A0A0C9UH30"/>